<evidence type="ECO:0000256" key="7">
    <source>
        <dbReference type="ARBA" id="ARBA00034478"/>
    </source>
</evidence>
<sequence length="305" mass="33258">MLDSLITHIHSNKPFLSLEVTPNLGANLSSSLISELKDCTKAHAFVCTDSPLARLKPSSLLSSLKLQNALGKPVICTLSMRDRNSIALSAEILAINELGVRAFLSLTGDPIKLGDCADSKGVFESNSLKLAQIISQLNAGYALSGKPLDSAVQRIYNFSTISSYAQNPKTLESKIQKKIASGCEALFSQPVYSPESAEMLLQNIQRANASTGKSAQGKSAQLILGFFPVMSYKAALFLRDKLPGVFIPDDWVERLQKASQIGKDEEHKVGLDLSLQLFKALQKIHNKIHFMSSNNFALFKQFADI</sequence>
<dbReference type="Gene3D" id="3.20.20.220">
    <property type="match status" value="1"/>
</dbReference>
<dbReference type="InterPro" id="IPR029041">
    <property type="entry name" value="FAD-linked_oxidoreductase-like"/>
</dbReference>
<proteinExistence type="inferred from homology"/>
<comment type="similarity">
    <text evidence="3 9">Belongs to the methylenetetrahydrofolate reductase family.</text>
</comment>
<comment type="pathway">
    <text evidence="2 9">One-carbon metabolism; tetrahydrofolate interconversion.</text>
</comment>
<dbReference type="Proteomes" id="UP000250166">
    <property type="component" value="Unassembled WGS sequence"/>
</dbReference>
<dbReference type="PANTHER" id="PTHR45754">
    <property type="entry name" value="METHYLENETETRAHYDROFOLATE REDUCTASE"/>
    <property type="match status" value="1"/>
</dbReference>
<dbReference type="GO" id="GO:0071949">
    <property type="term" value="F:FAD binding"/>
    <property type="evidence" value="ECO:0007669"/>
    <property type="project" value="TreeGrafter"/>
</dbReference>
<comment type="cofactor">
    <cofactor evidence="1 9">
        <name>FAD</name>
        <dbReference type="ChEBI" id="CHEBI:57692"/>
    </cofactor>
</comment>
<name>A0A2X3DH22_9HELI</name>
<dbReference type="PANTHER" id="PTHR45754:SF3">
    <property type="entry name" value="METHYLENETETRAHYDROFOLATE REDUCTASE (NADPH)"/>
    <property type="match status" value="1"/>
</dbReference>
<evidence type="ECO:0000313" key="11">
    <source>
        <dbReference type="Proteomes" id="UP000250166"/>
    </source>
</evidence>
<evidence type="ECO:0000256" key="2">
    <source>
        <dbReference type="ARBA" id="ARBA00004777"/>
    </source>
</evidence>
<dbReference type="GO" id="GO:0005829">
    <property type="term" value="C:cytosol"/>
    <property type="evidence" value="ECO:0007669"/>
    <property type="project" value="TreeGrafter"/>
</dbReference>
<dbReference type="GO" id="GO:0035999">
    <property type="term" value="P:tetrahydrofolate interconversion"/>
    <property type="evidence" value="ECO:0007669"/>
    <property type="project" value="UniProtKB-UniPathway"/>
</dbReference>
<dbReference type="UniPathway" id="UPA00193"/>
<dbReference type="Pfam" id="PF02219">
    <property type="entry name" value="MTHFR"/>
    <property type="match status" value="1"/>
</dbReference>
<evidence type="ECO:0000256" key="6">
    <source>
        <dbReference type="ARBA" id="ARBA00023002"/>
    </source>
</evidence>
<keyword evidence="4 9" id="KW-0285">Flavoprotein</keyword>
<dbReference type="GO" id="GO:0009086">
    <property type="term" value="P:methionine biosynthetic process"/>
    <property type="evidence" value="ECO:0007669"/>
    <property type="project" value="TreeGrafter"/>
</dbReference>
<reference evidence="10 11" key="1">
    <citation type="submission" date="2018-06" db="EMBL/GenBank/DDBJ databases">
        <authorList>
            <consortium name="Pathogen Informatics"/>
            <person name="Doyle S."/>
        </authorList>
    </citation>
    <scope>NUCLEOTIDE SEQUENCE [LARGE SCALE GENOMIC DNA]</scope>
    <source>
        <strain evidence="10 11">NCTC13102</strain>
    </source>
</reference>
<gene>
    <name evidence="10" type="ORF">NCTC13102_01174</name>
</gene>
<dbReference type="SUPFAM" id="SSF51730">
    <property type="entry name" value="FAD-linked oxidoreductase"/>
    <property type="match status" value="1"/>
</dbReference>
<evidence type="ECO:0000256" key="4">
    <source>
        <dbReference type="ARBA" id="ARBA00022630"/>
    </source>
</evidence>
<comment type="catalytic activity">
    <reaction evidence="8">
        <text>(6S)-5-methyl-5,6,7,8-tetrahydrofolate + NAD(+) = (6R)-5,10-methylene-5,6,7,8-tetrahydrofolate + NADH + H(+)</text>
        <dbReference type="Rhea" id="RHEA:19821"/>
        <dbReference type="ChEBI" id="CHEBI:15378"/>
        <dbReference type="ChEBI" id="CHEBI:15636"/>
        <dbReference type="ChEBI" id="CHEBI:18608"/>
        <dbReference type="ChEBI" id="CHEBI:57540"/>
        <dbReference type="ChEBI" id="CHEBI:57945"/>
        <dbReference type="EC" id="1.5.1.54"/>
    </reaction>
    <physiologicalReaction direction="right-to-left" evidence="8">
        <dbReference type="Rhea" id="RHEA:19823"/>
    </physiologicalReaction>
</comment>
<dbReference type="EMBL" id="UAWL01000006">
    <property type="protein sequence ID" value="SQB98709.1"/>
    <property type="molecule type" value="Genomic_DNA"/>
</dbReference>
<evidence type="ECO:0000256" key="5">
    <source>
        <dbReference type="ARBA" id="ARBA00022827"/>
    </source>
</evidence>
<evidence type="ECO:0000256" key="3">
    <source>
        <dbReference type="ARBA" id="ARBA00006743"/>
    </source>
</evidence>
<dbReference type="AlphaFoldDB" id="A0A2X3DH22"/>
<accession>A0A2X3DH22</accession>
<keyword evidence="5 9" id="KW-0274">FAD</keyword>
<evidence type="ECO:0000313" key="10">
    <source>
        <dbReference type="EMBL" id="SQB98709.1"/>
    </source>
</evidence>
<organism evidence="10 11">
    <name type="scientific">Helicobacter fennelliae</name>
    <dbReference type="NCBI Taxonomy" id="215"/>
    <lineage>
        <taxon>Bacteria</taxon>
        <taxon>Pseudomonadati</taxon>
        <taxon>Campylobacterota</taxon>
        <taxon>Epsilonproteobacteria</taxon>
        <taxon>Campylobacterales</taxon>
        <taxon>Helicobacteraceae</taxon>
        <taxon>Helicobacter</taxon>
    </lineage>
</organism>
<evidence type="ECO:0000256" key="8">
    <source>
        <dbReference type="ARBA" id="ARBA00048628"/>
    </source>
</evidence>
<dbReference type="InterPro" id="IPR003171">
    <property type="entry name" value="Mehydrof_redctse-like"/>
</dbReference>
<dbReference type="GO" id="GO:0106312">
    <property type="term" value="F:methylenetetrahydrofolate reductase (NADH) activity"/>
    <property type="evidence" value="ECO:0007669"/>
    <property type="project" value="UniProtKB-EC"/>
</dbReference>
<evidence type="ECO:0000256" key="9">
    <source>
        <dbReference type="RuleBase" id="RU003862"/>
    </source>
</evidence>
<protein>
    <recommendedName>
        <fullName evidence="9">Methylenetetrahydrofolate reductase</fullName>
    </recommendedName>
</protein>
<evidence type="ECO:0000256" key="1">
    <source>
        <dbReference type="ARBA" id="ARBA00001974"/>
    </source>
</evidence>
<keyword evidence="6 9" id="KW-0560">Oxidoreductase</keyword>
<comment type="pathway">
    <text evidence="7">Amino-acid biosynthesis; L-methionine biosynthesis via de novo pathway.</text>
</comment>